<dbReference type="AlphaFoldDB" id="A0A8J3EPY0"/>
<organism evidence="2 4">
    <name type="scientific">Aquisalinus luteolus</name>
    <dbReference type="NCBI Taxonomy" id="1566827"/>
    <lineage>
        <taxon>Bacteria</taxon>
        <taxon>Pseudomonadati</taxon>
        <taxon>Pseudomonadota</taxon>
        <taxon>Alphaproteobacteria</taxon>
        <taxon>Parvularculales</taxon>
        <taxon>Parvularculaceae</taxon>
        <taxon>Aquisalinus</taxon>
    </lineage>
</organism>
<reference evidence="2" key="1">
    <citation type="journal article" date="2014" name="Int. J. Syst. Evol. Microbiol.">
        <title>Complete genome sequence of Corynebacterium casei LMG S-19264T (=DSM 44701T), isolated from a smear-ripened cheese.</title>
        <authorList>
            <consortium name="US DOE Joint Genome Institute (JGI-PGF)"/>
            <person name="Walter F."/>
            <person name="Albersmeier A."/>
            <person name="Kalinowski J."/>
            <person name="Ruckert C."/>
        </authorList>
    </citation>
    <scope>NUCLEOTIDE SEQUENCE</scope>
    <source>
        <strain evidence="2">CGMCC 1.14984</strain>
    </source>
</reference>
<dbReference type="EMBL" id="BMGZ01000001">
    <property type="protein sequence ID" value="GGH92007.1"/>
    <property type="molecule type" value="Genomic_DNA"/>
</dbReference>
<evidence type="ECO:0000259" key="1">
    <source>
        <dbReference type="Pfam" id="PF10135"/>
    </source>
</evidence>
<gene>
    <name evidence="3" type="ORF">FF098_000240</name>
    <name evidence="2" type="ORF">GCM10011355_00490</name>
</gene>
<dbReference type="Pfam" id="PF10135">
    <property type="entry name" value="Rod-binding"/>
    <property type="match status" value="1"/>
</dbReference>
<reference evidence="3 5" key="2">
    <citation type="submission" date="2020-02" db="EMBL/GenBank/DDBJ databases">
        <title>Genome sequence of Parvularcula flava strain NH6-79.</title>
        <authorList>
            <person name="Abdul Karim M.H."/>
            <person name="Lam M.Q."/>
            <person name="Chen S.J."/>
            <person name="Yahya A."/>
            <person name="Shahir S."/>
            <person name="Shamsir M.S."/>
            <person name="Chong C.S."/>
        </authorList>
    </citation>
    <scope>NUCLEOTIDE SEQUENCE [LARGE SCALE GENOMIC DNA]</scope>
    <source>
        <strain evidence="3 5">NH6-79</strain>
    </source>
</reference>
<comment type="caution">
    <text evidence="2">The sequence shown here is derived from an EMBL/GenBank/DDBJ whole genome shotgun (WGS) entry which is preliminary data.</text>
</comment>
<sequence>MTDTASINAISTNVLTGKGRDVQDADAAEQNEARLRDAAKRFEQSFIAQMLTYSGLAESLTSGDGEGAEAFTTFYIDQLAERLSDQGGFGLADTIYKRLAVYQGRGDAQPDLDKGL</sequence>
<evidence type="ECO:0000313" key="5">
    <source>
        <dbReference type="Proteomes" id="UP000818603"/>
    </source>
</evidence>
<accession>A0A8J3EPY0</accession>
<reference evidence="2" key="3">
    <citation type="submission" date="2020-09" db="EMBL/GenBank/DDBJ databases">
        <authorList>
            <person name="Sun Q."/>
            <person name="Zhou Y."/>
        </authorList>
    </citation>
    <scope>NUCLEOTIDE SEQUENCE</scope>
    <source>
        <strain evidence="2">CGMCC 1.14984</strain>
    </source>
</reference>
<dbReference type="EMBL" id="VCJR02000001">
    <property type="protein sequence ID" value="NHK26330.1"/>
    <property type="molecule type" value="Genomic_DNA"/>
</dbReference>
<name>A0A8J3EPY0_9PROT</name>
<dbReference type="Proteomes" id="UP000818603">
    <property type="component" value="Unassembled WGS sequence"/>
</dbReference>
<evidence type="ECO:0000313" key="4">
    <source>
        <dbReference type="Proteomes" id="UP000621856"/>
    </source>
</evidence>
<dbReference type="InterPro" id="IPR019301">
    <property type="entry name" value="Flagellar_prot_FlgJ_N"/>
</dbReference>
<proteinExistence type="predicted"/>
<evidence type="ECO:0000313" key="2">
    <source>
        <dbReference type="EMBL" id="GGH92007.1"/>
    </source>
</evidence>
<dbReference type="Proteomes" id="UP000621856">
    <property type="component" value="Unassembled WGS sequence"/>
</dbReference>
<protein>
    <recommendedName>
        <fullName evidence="1">Flagellar protein FlgJ N-terminal domain-containing protein</fullName>
    </recommendedName>
</protein>
<feature type="domain" description="Flagellar protein FlgJ N-terminal" evidence="1">
    <location>
        <begin position="59"/>
        <end position="97"/>
    </location>
</feature>
<dbReference type="RefSeq" id="WP_155135682.1">
    <property type="nucleotide sequence ID" value="NZ_BMGZ01000001.1"/>
</dbReference>
<evidence type="ECO:0000313" key="3">
    <source>
        <dbReference type="EMBL" id="NHK26330.1"/>
    </source>
</evidence>
<keyword evidence="5" id="KW-1185">Reference proteome</keyword>